<dbReference type="InterPro" id="IPR048287">
    <property type="entry name" value="TSPN-like_N"/>
</dbReference>
<evidence type="ECO:0000259" key="7">
    <source>
        <dbReference type="PROSITE" id="PS50025"/>
    </source>
</evidence>
<dbReference type="Pfam" id="PF02210">
    <property type="entry name" value="Laminin_G_2"/>
    <property type="match status" value="1"/>
</dbReference>
<dbReference type="RefSeq" id="XP_042565367.1">
    <property type="nucleotide sequence ID" value="XM_042709433.1"/>
</dbReference>
<comment type="caution">
    <text evidence="5">Lacks conserved residue(s) required for the propagation of feature annotation.</text>
</comment>
<dbReference type="SMART" id="SM00210">
    <property type="entry name" value="TSPN"/>
    <property type="match status" value="1"/>
</dbReference>
<dbReference type="InterPro" id="IPR008160">
    <property type="entry name" value="Collagen"/>
</dbReference>
<feature type="compositionally biased region" description="Basic and acidic residues" evidence="6">
    <location>
        <begin position="258"/>
        <end position="283"/>
    </location>
</feature>
<organism evidence="8 9">
    <name type="scientific">Clupea harengus</name>
    <name type="common">Atlantic herring</name>
    <dbReference type="NCBI Taxonomy" id="7950"/>
    <lineage>
        <taxon>Eukaryota</taxon>
        <taxon>Metazoa</taxon>
        <taxon>Chordata</taxon>
        <taxon>Craniata</taxon>
        <taxon>Vertebrata</taxon>
        <taxon>Euteleostomi</taxon>
        <taxon>Actinopterygii</taxon>
        <taxon>Neopterygii</taxon>
        <taxon>Teleostei</taxon>
        <taxon>Clupei</taxon>
        <taxon>Clupeiformes</taxon>
        <taxon>Clupeoidei</taxon>
        <taxon>Clupeidae</taxon>
        <taxon>Clupea</taxon>
    </lineage>
</organism>
<evidence type="ECO:0000256" key="3">
    <source>
        <dbReference type="ARBA" id="ARBA00022530"/>
    </source>
</evidence>
<dbReference type="InterPro" id="IPR050149">
    <property type="entry name" value="Collagen_superfamily"/>
</dbReference>
<dbReference type="Proteomes" id="UP000515152">
    <property type="component" value="Chromosome 12"/>
</dbReference>
<dbReference type="Pfam" id="PF01391">
    <property type="entry name" value="Collagen"/>
    <property type="match status" value="1"/>
</dbReference>
<feature type="compositionally biased region" description="Low complexity" evidence="6">
    <location>
        <begin position="339"/>
        <end position="349"/>
    </location>
</feature>
<proteinExistence type="predicted"/>
<dbReference type="OrthoDB" id="8939548at2759"/>
<evidence type="ECO:0000313" key="9">
    <source>
        <dbReference type="RefSeq" id="XP_042565367.1"/>
    </source>
</evidence>
<feature type="region of interest" description="Disordered" evidence="6">
    <location>
        <begin position="473"/>
        <end position="507"/>
    </location>
</feature>
<dbReference type="PANTHER" id="PTHR24023:SF1082">
    <property type="entry name" value="COLLAGEN TRIPLE HELIX REPEAT"/>
    <property type="match status" value="1"/>
</dbReference>
<dbReference type="InterPro" id="IPR001791">
    <property type="entry name" value="Laminin_G"/>
</dbReference>
<dbReference type="GO" id="GO:0031012">
    <property type="term" value="C:extracellular matrix"/>
    <property type="evidence" value="ECO:0007669"/>
    <property type="project" value="TreeGrafter"/>
</dbReference>
<protein>
    <submittedName>
        <fullName evidence="9">Collagen alpha-1(XI) chain-like</fullName>
    </submittedName>
</protein>
<feature type="compositionally biased region" description="Basic and acidic residues" evidence="6">
    <location>
        <begin position="367"/>
        <end position="381"/>
    </location>
</feature>
<dbReference type="KEGG" id="char:122133359"/>
<evidence type="ECO:0000313" key="8">
    <source>
        <dbReference type="Proteomes" id="UP000515152"/>
    </source>
</evidence>
<evidence type="ECO:0000256" key="5">
    <source>
        <dbReference type="PROSITE-ProRule" id="PRU00122"/>
    </source>
</evidence>
<evidence type="ECO:0000256" key="6">
    <source>
        <dbReference type="SAM" id="MobiDB-lite"/>
    </source>
</evidence>
<keyword evidence="2" id="KW-0964">Secreted</keyword>
<dbReference type="PROSITE" id="PS50025">
    <property type="entry name" value="LAM_G_DOMAIN"/>
    <property type="match status" value="1"/>
</dbReference>
<feature type="region of interest" description="Disordered" evidence="6">
    <location>
        <begin position="207"/>
        <end position="226"/>
    </location>
</feature>
<sequence length="507" mass="55403">MHQVFGNRFLDEFSLLLQLRSSQRGDRSLLSFLNPDNHILLQIRISQHAFTFIGTQQRHYEFPVSFLSDGQWHRVAMSVSKGRLTLYVDCMKVESVDWTYRGLGISTDGLLIMGGIIEGFETPFEGDIKQLMFLMGDADAAREHCVLYPARCHGTAPKPPRSPKTKQPHEDLLLSSNDLEDLLETSEDSFKSRALINAFRRAEALRGDGTVSSGSRQPSLLGRGDVFEVDEDTDLADVLRPKPGSTSGTKTPPRHPKGGSEGKADPASKLLDENVTTDKKKDGGVTSGKPLDGIIDLDLGRPRKKPAVVFPSGRTLPGPDDADANRLKEDIDPPDYTQSSKPSSPSKVPSTDRIIQGAGTPKHKGSREKPGRVHVTSRDGDLVTFSDGRRYRLQKGPKGFMGSPGESGWPGPNGHPGFKGDRGALGPEGRQGRPGEQGPPGPPGLPTIYLSRNTNEDWAAFRRSSFFQLLNAGWPREQGPEGPEGEMGKDPRENLVTEGGQEAEVTW</sequence>
<gene>
    <name evidence="9" type="primary">LOC122133359</name>
</gene>
<dbReference type="AlphaFoldDB" id="A0A8M1KNB1"/>
<feature type="compositionally biased region" description="Basic and acidic residues" evidence="6">
    <location>
        <begin position="486"/>
        <end position="495"/>
    </location>
</feature>
<evidence type="ECO:0000256" key="1">
    <source>
        <dbReference type="ARBA" id="ARBA00004498"/>
    </source>
</evidence>
<keyword evidence="4" id="KW-0677">Repeat</keyword>
<keyword evidence="8" id="KW-1185">Reference proteome</keyword>
<feature type="region of interest" description="Disordered" evidence="6">
    <location>
        <begin position="232"/>
        <end position="450"/>
    </location>
</feature>
<dbReference type="PANTHER" id="PTHR24023">
    <property type="entry name" value="COLLAGEN ALPHA"/>
    <property type="match status" value="1"/>
</dbReference>
<accession>A0A8M1KNB1</accession>
<name>A0A8M1KNB1_CLUHA</name>
<dbReference type="GeneID" id="122133359"/>
<reference evidence="9" key="1">
    <citation type="submission" date="2025-08" db="UniProtKB">
        <authorList>
            <consortium name="RefSeq"/>
        </authorList>
    </citation>
    <scope>IDENTIFICATION</scope>
</reference>
<evidence type="ECO:0000256" key="2">
    <source>
        <dbReference type="ARBA" id="ARBA00022525"/>
    </source>
</evidence>
<keyword evidence="3" id="KW-0272">Extracellular matrix</keyword>
<comment type="subcellular location">
    <subcellularLocation>
        <location evidence="1">Secreted</location>
        <location evidence="1">Extracellular space</location>
        <location evidence="1">Extracellular matrix</location>
    </subcellularLocation>
</comment>
<feature type="domain" description="Laminin G" evidence="7">
    <location>
        <begin position="1"/>
        <end position="152"/>
    </location>
</feature>
<evidence type="ECO:0000256" key="4">
    <source>
        <dbReference type="ARBA" id="ARBA00022737"/>
    </source>
</evidence>
<dbReference type="GO" id="GO:0005615">
    <property type="term" value="C:extracellular space"/>
    <property type="evidence" value="ECO:0007669"/>
    <property type="project" value="TreeGrafter"/>
</dbReference>